<comment type="caution">
    <text evidence="2">The sequence shown here is derived from an EMBL/GenBank/DDBJ whole genome shotgun (WGS) entry which is preliminary data.</text>
</comment>
<reference evidence="2 3" key="1">
    <citation type="submission" date="2020-10" db="EMBL/GenBank/DDBJ databases">
        <title>Mouse Oral microbiota.</title>
        <authorList>
            <person name="Joseph S."/>
            <person name="Aduse-Opoku J."/>
        </authorList>
    </citation>
    <scope>NUCLEOTIDE SEQUENCE [LARGE SCALE GENOMIC DNA]</scope>
    <source>
        <strain evidence="2 3">19428wE5_W307</strain>
    </source>
</reference>
<protein>
    <submittedName>
        <fullName evidence="2">Helix-turn-helix transcriptional regulator</fullName>
    </submittedName>
</protein>
<evidence type="ECO:0000259" key="1">
    <source>
        <dbReference type="PROSITE" id="PS50943"/>
    </source>
</evidence>
<dbReference type="Gene3D" id="1.10.260.40">
    <property type="entry name" value="lambda repressor-like DNA-binding domains"/>
    <property type="match status" value="1"/>
</dbReference>
<name>A0ABR9XX43_9STAP</name>
<dbReference type="Pfam" id="PF01381">
    <property type="entry name" value="HTH_3"/>
    <property type="match status" value="1"/>
</dbReference>
<dbReference type="InterPro" id="IPR001387">
    <property type="entry name" value="Cro/C1-type_HTH"/>
</dbReference>
<evidence type="ECO:0000313" key="2">
    <source>
        <dbReference type="EMBL" id="MBF0753472.1"/>
    </source>
</evidence>
<dbReference type="Proteomes" id="UP000647980">
    <property type="component" value="Unassembled WGS sequence"/>
</dbReference>
<dbReference type="CDD" id="cd00093">
    <property type="entry name" value="HTH_XRE"/>
    <property type="match status" value="1"/>
</dbReference>
<accession>A0ABR9XX43</accession>
<dbReference type="SMART" id="SM00530">
    <property type="entry name" value="HTH_XRE"/>
    <property type="match status" value="1"/>
</dbReference>
<dbReference type="EMBL" id="JADGLW010000002">
    <property type="protein sequence ID" value="MBF0753472.1"/>
    <property type="molecule type" value="Genomic_DNA"/>
</dbReference>
<proteinExistence type="predicted"/>
<evidence type="ECO:0000313" key="3">
    <source>
        <dbReference type="Proteomes" id="UP000647980"/>
    </source>
</evidence>
<feature type="domain" description="HTH cro/C1-type" evidence="1">
    <location>
        <begin position="11"/>
        <end position="65"/>
    </location>
</feature>
<dbReference type="PROSITE" id="PS50943">
    <property type="entry name" value="HTH_CROC1"/>
    <property type="match status" value="1"/>
</dbReference>
<keyword evidence="3" id="KW-1185">Reference proteome</keyword>
<dbReference type="SUPFAM" id="SSF47413">
    <property type="entry name" value="lambda repressor-like DNA-binding domains"/>
    <property type="match status" value="1"/>
</dbReference>
<dbReference type="InterPro" id="IPR010982">
    <property type="entry name" value="Lambda_DNA-bd_dom_sf"/>
</dbReference>
<gene>
    <name evidence="2" type="ORF">IR135_04240</name>
</gene>
<sequence>MKMNEVVIKNVKHWLKENDKTHEWLAAELNVSKSLVGHMLSGKRAILPKRIEDLSRITGIPMKELVKDSSQSGGLTVQLRGQTSNRRSRQDLKSMIFAIEDYIGLKSR</sequence>
<organism evidence="2 3">
    <name type="scientific">Jeotgalicoccus nanhaiensis</name>
    <dbReference type="NCBI Taxonomy" id="568603"/>
    <lineage>
        <taxon>Bacteria</taxon>
        <taxon>Bacillati</taxon>
        <taxon>Bacillota</taxon>
        <taxon>Bacilli</taxon>
        <taxon>Bacillales</taxon>
        <taxon>Staphylococcaceae</taxon>
        <taxon>Jeotgalicoccus</taxon>
    </lineage>
</organism>
<dbReference type="RefSeq" id="WP_135096994.1">
    <property type="nucleotide sequence ID" value="NZ_JADGLW010000002.1"/>
</dbReference>